<proteinExistence type="predicted"/>
<evidence type="ECO:0000313" key="2">
    <source>
        <dbReference type="Proteomes" id="UP000198286"/>
    </source>
</evidence>
<protein>
    <submittedName>
        <fullName evidence="1">Uncharacterized protein</fullName>
    </submittedName>
</protein>
<accession>A0A220XQ17</accession>
<dbReference type="Proteomes" id="UP000198286">
    <property type="component" value="Chromosome"/>
</dbReference>
<reference evidence="1 2" key="1">
    <citation type="journal article" date="2017" name="Lancet Infect. Dis.">
        <title>Global outbreak of severe Mycobacterium chimaera disease after cardiac surgery: a molecular epidemiological study.</title>
        <authorList>
            <person name="van Ingen J."/>
            <person name="Kohl T."/>
            <person name="Kranzer K."/>
            <person name="Hasse B."/>
            <person name="Keller P."/>
            <person name="Szafranska A."/>
            <person name="Hillemann D."/>
            <person name="Chand M."/>
            <person name="Schreiber P."/>
            <person name="Sommerstein R."/>
            <person name="Berger C."/>
            <person name="Genoni M."/>
            <person name="Ruegg C."/>
            <person name="Troillet N."/>
            <person name="Widmer A.F."/>
            <person name="Becker S.L."/>
            <person name="Herrmann M."/>
            <person name="Eckmanns T."/>
            <person name="Haller S."/>
            <person name="Hoeller C."/>
            <person name="Debast S.B."/>
            <person name="Wolfhagen M.J."/>
            <person name="Hopman J."/>
            <person name="Kluytmans J."/>
            <person name="Langelaar M."/>
            <person name="Notermans D.W."/>
            <person name="ten Oever J."/>
            <person name="van den Barselaar P."/>
            <person name="Vonk A.B.A."/>
            <person name="Vos M.C."/>
            <person name="Ahmed N."/>
            <person name="Brown T."/>
            <person name="Crook D."/>
            <person name="Lamagni T."/>
            <person name="Phin N."/>
            <person name="Smith E.G."/>
            <person name="Zambon M."/>
            <person name="Serr A."/>
            <person name="Goetting T."/>
            <person name="Ebner W."/>
            <person name="Thuermer A."/>
            <person name="Utpatel C."/>
            <person name="Sproer C."/>
            <person name="Bunk B."/>
            <person name="Nubel U."/>
            <person name="Bloemberg G."/>
            <person name="Bottger E."/>
            <person name="Niemann S."/>
            <person name="Wagner D."/>
            <person name="Sax H."/>
        </authorList>
    </citation>
    <scope>NUCLEOTIDE SEQUENCE [LARGE SCALE GENOMIC DNA]</scope>
    <source>
        <strain evidence="1 2">ZUERICH-2</strain>
    </source>
</reference>
<gene>
    <name evidence="1" type="ORF">MYCOZU2_01024</name>
</gene>
<organism evidence="1 2">
    <name type="scientific">Mycobacterium intracellulare subsp. chimaera</name>
    <dbReference type="NCBI Taxonomy" id="222805"/>
    <lineage>
        <taxon>Bacteria</taxon>
        <taxon>Bacillati</taxon>
        <taxon>Actinomycetota</taxon>
        <taxon>Actinomycetes</taxon>
        <taxon>Mycobacteriales</taxon>
        <taxon>Mycobacteriaceae</taxon>
        <taxon>Mycobacterium</taxon>
        <taxon>Mycobacterium avium complex (MAC)</taxon>
    </lineage>
</organism>
<dbReference type="AlphaFoldDB" id="A0A220XQ17"/>
<sequence>MCLGLDLLHAPDLFTVHDEVAKLVGAIKTGSRPISLVATQHHHRMIGKRQRKCIDVGAVERKPCDDDAMRFQKSHHVINGTAWQIP</sequence>
<evidence type="ECO:0000313" key="1">
    <source>
        <dbReference type="EMBL" id="ASL13466.1"/>
    </source>
</evidence>
<name>A0A220XQ17_MYCIT</name>
<dbReference type="EMBL" id="CP015267">
    <property type="protein sequence ID" value="ASL13466.1"/>
    <property type="molecule type" value="Genomic_DNA"/>
</dbReference>